<reference evidence="3 4" key="1">
    <citation type="submission" date="2019-07" db="EMBL/GenBank/DDBJ databases">
        <title>Whole genome shotgun sequence of Microbacterium aerolatum NBRC 103071.</title>
        <authorList>
            <person name="Hosoyama A."/>
            <person name="Uohara A."/>
            <person name="Ohji S."/>
            <person name="Ichikawa N."/>
        </authorList>
    </citation>
    <scope>NUCLEOTIDE SEQUENCE [LARGE SCALE GENOMIC DNA]</scope>
    <source>
        <strain evidence="3 4">NBRC 103071</strain>
    </source>
</reference>
<dbReference type="Pfam" id="PF00857">
    <property type="entry name" value="Isochorismatase"/>
    <property type="match status" value="1"/>
</dbReference>
<sequence>MVRMTRGLIVIDMQRGFDDLDFWGPTSNPDCEENVARLIGEWQRTGEPIVIVRHDSESLASPLHPENPGNALVDAVAAADPALFVVKSVNSAFYGSPDLGGWLRAESIDELVICGIQTNMCVETTARMAGNLGFSTTVVLDATRTFDLSGEVVGVGVVQRTAEELMANTALVLQEGGFAKIAATSDVIGADAPG</sequence>
<evidence type="ECO:0000313" key="3">
    <source>
        <dbReference type="EMBL" id="GEK87242.1"/>
    </source>
</evidence>
<gene>
    <name evidence="3" type="ORF">MAE01_24180</name>
</gene>
<feature type="domain" description="Isochorismatase-like" evidence="2">
    <location>
        <begin position="8"/>
        <end position="151"/>
    </location>
</feature>
<dbReference type="Gene3D" id="3.40.50.850">
    <property type="entry name" value="Isochorismatase-like"/>
    <property type="match status" value="1"/>
</dbReference>
<name>A0A511AGX4_9MICO</name>
<dbReference type="InterPro" id="IPR036380">
    <property type="entry name" value="Isochorismatase-like_sf"/>
</dbReference>
<dbReference type="PANTHER" id="PTHR43540">
    <property type="entry name" value="PEROXYUREIDOACRYLATE/UREIDOACRYLATE AMIDOHYDROLASE-RELATED"/>
    <property type="match status" value="1"/>
</dbReference>
<dbReference type="SUPFAM" id="SSF52499">
    <property type="entry name" value="Isochorismatase-like hydrolases"/>
    <property type="match status" value="1"/>
</dbReference>
<protein>
    <submittedName>
        <fullName evidence="3">Hydrolase</fullName>
    </submittedName>
</protein>
<dbReference type="AlphaFoldDB" id="A0A511AGX4"/>
<dbReference type="GO" id="GO:0016787">
    <property type="term" value="F:hydrolase activity"/>
    <property type="evidence" value="ECO:0007669"/>
    <property type="project" value="UniProtKB-KW"/>
</dbReference>
<dbReference type="Proteomes" id="UP000321225">
    <property type="component" value="Unassembled WGS sequence"/>
</dbReference>
<dbReference type="CDD" id="cd01014">
    <property type="entry name" value="nicotinamidase_related"/>
    <property type="match status" value="1"/>
</dbReference>
<organism evidence="3 4">
    <name type="scientific">Microbacterium aerolatum</name>
    <dbReference type="NCBI Taxonomy" id="153731"/>
    <lineage>
        <taxon>Bacteria</taxon>
        <taxon>Bacillati</taxon>
        <taxon>Actinomycetota</taxon>
        <taxon>Actinomycetes</taxon>
        <taxon>Micrococcales</taxon>
        <taxon>Microbacteriaceae</taxon>
        <taxon>Microbacterium</taxon>
    </lineage>
</organism>
<accession>A0A511AGX4</accession>
<keyword evidence="1 3" id="KW-0378">Hydrolase</keyword>
<evidence type="ECO:0000313" key="4">
    <source>
        <dbReference type="Proteomes" id="UP000321225"/>
    </source>
</evidence>
<evidence type="ECO:0000256" key="1">
    <source>
        <dbReference type="ARBA" id="ARBA00022801"/>
    </source>
</evidence>
<evidence type="ECO:0000259" key="2">
    <source>
        <dbReference type="Pfam" id="PF00857"/>
    </source>
</evidence>
<comment type="caution">
    <text evidence="3">The sequence shown here is derived from an EMBL/GenBank/DDBJ whole genome shotgun (WGS) entry which is preliminary data.</text>
</comment>
<dbReference type="EMBL" id="BJUW01000011">
    <property type="protein sequence ID" value="GEK87242.1"/>
    <property type="molecule type" value="Genomic_DNA"/>
</dbReference>
<dbReference type="InterPro" id="IPR000868">
    <property type="entry name" value="Isochorismatase-like_dom"/>
</dbReference>
<dbReference type="InterPro" id="IPR050272">
    <property type="entry name" value="Isochorismatase-like_hydrls"/>
</dbReference>
<keyword evidence="4" id="KW-1185">Reference proteome</keyword>
<dbReference type="PANTHER" id="PTHR43540:SF1">
    <property type="entry name" value="ISOCHORISMATASE HYDROLASE"/>
    <property type="match status" value="1"/>
</dbReference>
<proteinExistence type="predicted"/>